<keyword evidence="3" id="KW-1185">Reference proteome</keyword>
<keyword evidence="1" id="KW-0812">Transmembrane</keyword>
<protein>
    <submittedName>
        <fullName evidence="2">Uncharacterized protein</fullName>
    </submittedName>
</protein>
<name>A0A9N7UBS7_PLEPL</name>
<dbReference type="Proteomes" id="UP001153269">
    <property type="component" value="Unassembled WGS sequence"/>
</dbReference>
<accession>A0A9N7UBS7</accession>
<keyword evidence="1" id="KW-1133">Transmembrane helix</keyword>
<dbReference type="AlphaFoldDB" id="A0A9N7UBS7"/>
<feature type="transmembrane region" description="Helical" evidence="1">
    <location>
        <begin position="20"/>
        <end position="43"/>
    </location>
</feature>
<comment type="caution">
    <text evidence="2">The sequence shown here is derived from an EMBL/GenBank/DDBJ whole genome shotgun (WGS) entry which is preliminary data.</text>
</comment>
<evidence type="ECO:0000313" key="2">
    <source>
        <dbReference type="EMBL" id="CAB1427123.1"/>
    </source>
</evidence>
<evidence type="ECO:0000256" key="1">
    <source>
        <dbReference type="SAM" id="Phobius"/>
    </source>
</evidence>
<reference evidence="2" key="1">
    <citation type="submission" date="2020-03" db="EMBL/GenBank/DDBJ databases">
        <authorList>
            <person name="Weist P."/>
        </authorList>
    </citation>
    <scope>NUCLEOTIDE SEQUENCE</scope>
</reference>
<keyword evidence="1" id="KW-0472">Membrane</keyword>
<organism evidence="2 3">
    <name type="scientific">Pleuronectes platessa</name>
    <name type="common">European plaice</name>
    <dbReference type="NCBI Taxonomy" id="8262"/>
    <lineage>
        <taxon>Eukaryota</taxon>
        <taxon>Metazoa</taxon>
        <taxon>Chordata</taxon>
        <taxon>Craniata</taxon>
        <taxon>Vertebrata</taxon>
        <taxon>Euteleostomi</taxon>
        <taxon>Actinopterygii</taxon>
        <taxon>Neopterygii</taxon>
        <taxon>Teleostei</taxon>
        <taxon>Neoteleostei</taxon>
        <taxon>Acanthomorphata</taxon>
        <taxon>Carangaria</taxon>
        <taxon>Pleuronectiformes</taxon>
        <taxon>Pleuronectoidei</taxon>
        <taxon>Pleuronectidae</taxon>
        <taxon>Pleuronectes</taxon>
    </lineage>
</organism>
<sequence length="148" mass="16201">MSDFEETTSFLGDYGSFQILIIVLLGSSGIPCGYMGVIVVFLFRIHPSTTVKSGDNSTIDGAQVEPPFHERVAGSDLTAAQGTKCAPTGRGPVELGNATEECVDGWVYSTERYTATIVSEWELVCDNAWKVPFSTSLFFCWNPVWIPY</sequence>
<evidence type="ECO:0000313" key="3">
    <source>
        <dbReference type="Proteomes" id="UP001153269"/>
    </source>
</evidence>
<proteinExistence type="predicted"/>
<gene>
    <name evidence="2" type="ORF">PLEPLA_LOCUS15061</name>
</gene>
<dbReference type="EMBL" id="CADEAL010000944">
    <property type="protein sequence ID" value="CAB1427123.1"/>
    <property type="molecule type" value="Genomic_DNA"/>
</dbReference>